<keyword evidence="2" id="KW-0813">Transport</keyword>
<dbReference type="PANTHER" id="PTHR42711">
    <property type="entry name" value="ABC TRANSPORTER ATP-BINDING PROTEIN"/>
    <property type="match status" value="1"/>
</dbReference>
<gene>
    <name evidence="7" type="ORF">FEM03_20420</name>
</gene>
<dbReference type="InterPro" id="IPR025302">
    <property type="entry name" value="DrrA1/2-like_C"/>
</dbReference>
<accession>A0A5R8K957</accession>
<sequence length="310" mass="34999">MIEVTNLTKHYVGRTAVDNLSFHVEPGEVVGFLGPNGAGKSTTMRILAGYLPPSEGSAKVNGFDTFKQSIQARRSLGYMPENAPLYLDMRVKEYLHFRGALKGLAGRDLRRRTGEVMEACSLEDVRRKIIGNLSKGFRQRVALADALLGRPPLLILDEPTNGLDPNQIKQIRELLFTFKSRQTILLSTHILSEVEACCDRILLLHHGKLRANDTPQNLVKRLRVTSDVHIELSGGKDHESHLSQITGVRKITADKSEAPWHRFTLRVEARADIREALFDLALKQKWQVRELHRELPSLEDVFTELTMSDH</sequence>
<keyword evidence="4" id="KW-0547">Nucleotide-binding</keyword>
<dbReference type="InterPro" id="IPR027417">
    <property type="entry name" value="P-loop_NTPase"/>
</dbReference>
<evidence type="ECO:0000313" key="7">
    <source>
        <dbReference type="EMBL" id="TLD68843.1"/>
    </source>
</evidence>
<keyword evidence="3" id="KW-0536">Nodulation</keyword>
<name>A0A5R8K957_9BACT</name>
<proteinExistence type="inferred from homology"/>
<evidence type="ECO:0000256" key="2">
    <source>
        <dbReference type="ARBA" id="ARBA00022448"/>
    </source>
</evidence>
<dbReference type="PROSITE" id="PS50893">
    <property type="entry name" value="ABC_TRANSPORTER_2"/>
    <property type="match status" value="1"/>
</dbReference>
<dbReference type="AlphaFoldDB" id="A0A5R8K957"/>
<dbReference type="Gene3D" id="3.40.50.300">
    <property type="entry name" value="P-loop containing nucleotide triphosphate hydrolases"/>
    <property type="match status" value="1"/>
</dbReference>
<dbReference type="SUPFAM" id="SSF52540">
    <property type="entry name" value="P-loop containing nucleoside triphosphate hydrolases"/>
    <property type="match status" value="1"/>
</dbReference>
<dbReference type="Pfam" id="PF00005">
    <property type="entry name" value="ABC_tran"/>
    <property type="match status" value="1"/>
</dbReference>
<organism evidence="7 8">
    <name type="scientific">Phragmitibacter flavus</name>
    <dbReference type="NCBI Taxonomy" id="2576071"/>
    <lineage>
        <taxon>Bacteria</taxon>
        <taxon>Pseudomonadati</taxon>
        <taxon>Verrucomicrobiota</taxon>
        <taxon>Verrucomicrobiia</taxon>
        <taxon>Verrucomicrobiales</taxon>
        <taxon>Verrucomicrobiaceae</taxon>
        <taxon>Phragmitibacter</taxon>
    </lineage>
</organism>
<dbReference type="GO" id="GO:0005524">
    <property type="term" value="F:ATP binding"/>
    <property type="evidence" value="ECO:0007669"/>
    <property type="project" value="UniProtKB-KW"/>
</dbReference>
<evidence type="ECO:0000256" key="5">
    <source>
        <dbReference type="ARBA" id="ARBA00022840"/>
    </source>
</evidence>
<evidence type="ECO:0000256" key="4">
    <source>
        <dbReference type="ARBA" id="ARBA00022741"/>
    </source>
</evidence>
<evidence type="ECO:0000256" key="3">
    <source>
        <dbReference type="ARBA" id="ARBA00022458"/>
    </source>
</evidence>
<dbReference type="InterPro" id="IPR003593">
    <property type="entry name" value="AAA+_ATPase"/>
</dbReference>
<dbReference type="SMART" id="SM00382">
    <property type="entry name" value="AAA"/>
    <property type="match status" value="1"/>
</dbReference>
<keyword evidence="5 7" id="KW-0067">ATP-binding</keyword>
<dbReference type="PANTHER" id="PTHR42711:SF5">
    <property type="entry name" value="ABC TRANSPORTER ATP-BINDING PROTEIN NATA"/>
    <property type="match status" value="1"/>
</dbReference>
<keyword evidence="8" id="KW-1185">Reference proteome</keyword>
<comment type="caution">
    <text evidence="7">The sequence shown here is derived from an EMBL/GenBank/DDBJ whole genome shotgun (WGS) entry which is preliminary data.</text>
</comment>
<dbReference type="Proteomes" id="UP000306196">
    <property type="component" value="Unassembled WGS sequence"/>
</dbReference>
<comment type="similarity">
    <text evidence="1">Belongs to the ABC transporter superfamily.</text>
</comment>
<protein>
    <submittedName>
        <fullName evidence="7">ABC transporter ATP-binding protein</fullName>
    </submittedName>
</protein>
<dbReference type="InterPro" id="IPR050763">
    <property type="entry name" value="ABC_transporter_ATP-binding"/>
</dbReference>
<evidence type="ECO:0000256" key="1">
    <source>
        <dbReference type="ARBA" id="ARBA00005417"/>
    </source>
</evidence>
<dbReference type="EMBL" id="VAUV01000018">
    <property type="protein sequence ID" value="TLD68843.1"/>
    <property type="molecule type" value="Genomic_DNA"/>
</dbReference>
<evidence type="ECO:0000259" key="6">
    <source>
        <dbReference type="PROSITE" id="PS50893"/>
    </source>
</evidence>
<reference evidence="7 8" key="1">
    <citation type="submission" date="2019-05" db="EMBL/GenBank/DDBJ databases">
        <title>Verrucobacter flavum gen. nov., sp. nov. a new member of the family Verrucomicrobiaceae.</title>
        <authorList>
            <person name="Szuroczki S."/>
            <person name="Abbaszade G."/>
            <person name="Szabo A."/>
            <person name="Felfoldi T."/>
            <person name="Schumann P."/>
            <person name="Boka K."/>
            <person name="Keki Z."/>
            <person name="Toumi M."/>
            <person name="Toth E."/>
        </authorList>
    </citation>
    <scope>NUCLEOTIDE SEQUENCE [LARGE SCALE GENOMIC DNA]</scope>
    <source>
        <strain evidence="7 8">MG-N-17</strain>
    </source>
</reference>
<dbReference type="Pfam" id="PF13732">
    <property type="entry name" value="DrrA1-3_C"/>
    <property type="match status" value="1"/>
</dbReference>
<dbReference type="RefSeq" id="WP_138088160.1">
    <property type="nucleotide sequence ID" value="NZ_VAUV01000018.1"/>
</dbReference>
<dbReference type="GO" id="GO:0016887">
    <property type="term" value="F:ATP hydrolysis activity"/>
    <property type="evidence" value="ECO:0007669"/>
    <property type="project" value="InterPro"/>
</dbReference>
<dbReference type="InterPro" id="IPR003439">
    <property type="entry name" value="ABC_transporter-like_ATP-bd"/>
</dbReference>
<feature type="domain" description="ABC transporter" evidence="6">
    <location>
        <begin position="2"/>
        <end position="231"/>
    </location>
</feature>
<dbReference type="CDD" id="cd03230">
    <property type="entry name" value="ABC_DR_subfamily_A"/>
    <property type="match status" value="1"/>
</dbReference>
<evidence type="ECO:0000313" key="8">
    <source>
        <dbReference type="Proteomes" id="UP000306196"/>
    </source>
</evidence>
<dbReference type="OrthoDB" id="9775135at2"/>